<reference evidence="2 3" key="1">
    <citation type="submission" date="2016-09" db="EMBL/GenBank/DDBJ databases">
        <title>Couchioplanes caeruleus draft genome sequence.</title>
        <authorList>
            <person name="Sheehan J."/>
            <person name="Caffrey P."/>
        </authorList>
    </citation>
    <scope>NUCLEOTIDE SEQUENCE [LARGE SCALE GENOMIC DNA]</scope>
    <source>
        <strain evidence="2 3">DSM 43634</strain>
    </source>
</reference>
<comment type="caution">
    <text evidence="2">The sequence shown here is derived from an EMBL/GenBank/DDBJ whole genome shotgun (WGS) entry which is preliminary data.</text>
</comment>
<sequence length="184" mass="19232">MRRVLERGLTGLFRSRWGVALVIAVLVLAVVGIGRLFSDGSGNEGRLLAPVSPAPTVSVDPSFNDDGVIVDDEPPPSPRTSPGTAAPEAVAYAFASAWVDHKNVSAKAWHDGIVPNATKSLSDELNGVDPADVPADRVIGRPALVPIGDGLVNAVVTVDSGKLTLQLVAPDGRWLVDGVDWDRS</sequence>
<feature type="transmembrane region" description="Helical" evidence="1">
    <location>
        <begin position="17"/>
        <end position="37"/>
    </location>
</feature>
<proteinExistence type="predicted"/>
<dbReference type="RefSeq" id="WP_071805431.1">
    <property type="nucleotide sequence ID" value="NZ_MEIA01000128.1"/>
</dbReference>
<evidence type="ECO:0000313" key="3">
    <source>
        <dbReference type="Proteomes" id="UP000182486"/>
    </source>
</evidence>
<keyword evidence="1" id="KW-1133">Transmembrane helix</keyword>
<evidence type="ECO:0000313" key="2">
    <source>
        <dbReference type="EMBL" id="OJF13895.1"/>
    </source>
</evidence>
<gene>
    <name evidence="2" type="ORF">BG844_12700</name>
</gene>
<name>A0A1K0FM24_9ACTN</name>
<protein>
    <submittedName>
        <fullName evidence="2">Uncharacterized protein</fullName>
    </submittedName>
</protein>
<keyword evidence="1" id="KW-0812">Transmembrane</keyword>
<keyword evidence="3" id="KW-1185">Reference proteome</keyword>
<dbReference type="Proteomes" id="UP000182486">
    <property type="component" value="Unassembled WGS sequence"/>
</dbReference>
<keyword evidence="1" id="KW-0472">Membrane</keyword>
<accession>A0A1K0FM24</accession>
<dbReference type="EMBL" id="MEIA01000128">
    <property type="protein sequence ID" value="OJF13895.1"/>
    <property type="molecule type" value="Genomic_DNA"/>
</dbReference>
<organism evidence="2 3">
    <name type="scientific">Couchioplanes caeruleus subsp. caeruleus</name>
    <dbReference type="NCBI Taxonomy" id="56427"/>
    <lineage>
        <taxon>Bacteria</taxon>
        <taxon>Bacillati</taxon>
        <taxon>Actinomycetota</taxon>
        <taxon>Actinomycetes</taxon>
        <taxon>Micromonosporales</taxon>
        <taxon>Micromonosporaceae</taxon>
        <taxon>Couchioplanes</taxon>
    </lineage>
</organism>
<dbReference type="AlphaFoldDB" id="A0A1K0FM24"/>
<evidence type="ECO:0000256" key="1">
    <source>
        <dbReference type="SAM" id="Phobius"/>
    </source>
</evidence>